<dbReference type="EMBL" id="JAKJPO010000009">
    <property type="protein sequence ID" value="MCF7222929.1"/>
    <property type="molecule type" value="Genomic_DNA"/>
</dbReference>
<evidence type="ECO:0000256" key="1">
    <source>
        <dbReference type="SAM" id="MobiDB-lite"/>
    </source>
</evidence>
<gene>
    <name evidence="2" type="ORF">L3V18_14215</name>
</gene>
<evidence type="ECO:0000313" key="2">
    <source>
        <dbReference type="EMBL" id="MCF7222929.1"/>
    </source>
</evidence>
<proteinExistence type="predicted"/>
<organism evidence="2 3">
    <name type="scientific">Marilutibacter chinensis</name>
    <dbReference type="NCBI Taxonomy" id="2912247"/>
    <lineage>
        <taxon>Bacteria</taxon>
        <taxon>Pseudomonadati</taxon>
        <taxon>Pseudomonadota</taxon>
        <taxon>Gammaproteobacteria</taxon>
        <taxon>Lysobacterales</taxon>
        <taxon>Lysobacteraceae</taxon>
        <taxon>Marilutibacter</taxon>
    </lineage>
</organism>
<reference evidence="2" key="2">
    <citation type="submission" date="2022-01" db="EMBL/GenBank/DDBJ databases">
        <authorList>
            <person name="Zhou L.Y."/>
        </authorList>
    </citation>
    <scope>NUCLEOTIDE SEQUENCE</scope>
    <source>
        <strain evidence="2">TLK-CK17</strain>
    </source>
</reference>
<feature type="region of interest" description="Disordered" evidence="1">
    <location>
        <begin position="20"/>
        <end position="40"/>
    </location>
</feature>
<evidence type="ECO:0008006" key="4">
    <source>
        <dbReference type="Google" id="ProtNLM"/>
    </source>
</evidence>
<evidence type="ECO:0000313" key="3">
    <source>
        <dbReference type="Proteomes" id="UP001430796"/>
    </source>
</evidence>
<comment type="caution">
    <text evidence="2">The sequence shown here is derived from an EMBL/GenBank/DDBJ whole genome shotgun (WGS) entry which is preliminary data.</text>
</comment>
<dbReference type="Proteomes" id="UP001430796">
    <property type="component" value="Unassembled WGS sequence"/>
</dbReference>
<protein>
    <recommendedName>
        <fullName evidence="4">Lipoprotein</fullName>
    </recommendedName>
</protein>
<dbReference type="PROSITE" id="PS51257">
    <property type="entry name" value="PROKAR_LIPOPROTEIN"/>
    <property type="match status" value="1"/>
</dbReference>
<keyword evidence="3" id="KW-1185">Reference proteome</keyword>
<dbReference type="RefSeq" id="WP_237055919.1">
    <property type="nucleotide sequence ID" value="NZ_JAKJPO010000009.1"/>
</dbReference>
<name>A0ABS9HVK5_9GAMM</name>
<accession>A0ABS9HVK5</accession>
<sequence length="462" mass="49041">MRLLLLTTLGIALVACSRTPSNVRDETVPAPSRPPTAGDLEREVGRLVAEHGAERAFWPGFDPLAIPLAVYDGERTVLFRHPSPPEGFVPAPDAGSSAHAHDGRHEAIIANTSVELGGVSTATFLLDQVPPGYGLTDLAAVAIHEAFHAHQRAHHPDWIANEADLFTYPTGSAELLAFQRMEAAALHEALAADSLDAAGCWARRSLALREDRYARMAPAFAAYERGTELNEGLATYVEMRAAGRDTVARPATEFGPADVRRRAYASGAALALLLDRLAPDWQTALATGEAQTLDAALAAALGAGKTCAFDAATTKDAEAKARADIAALAAERSRRLAEFEASPGWRVVIEAAHDGALLRPQGLDPLNVVPLDARRTLHARFLRLGNDAGHMVAMNAASLTEGAGTHPLFDGVRRVTLTGLAEPQVHQAEDKVTVQAAPGLDLAFDDATVEHEDGVVTVRLGR</sequence>
<reference evidence="2" key="1">
    <citation type="submission" date="2022-01" db="EMBL/GenBank/DDBJ databases">
        <title>Lysobacter chinensis sp. nov., a bacterium isolated from cow dung compost.</title>
        <authorList>
            <person name="Liu Y."/>
        </authorList>
    </citation>
    <scope>NUCLEOTIDE SEQUENCE</scope>
    <source>
        <strain evidence="2">TLK-CK17</strain>
    </source>
</reference>